<dbReference type="GO" id="GO:0005886">
    <property type="term" value="C:plasma membrane"/>
    <property type="evidence" value="ECO:0007669"/>
    <property type="project" value="UniProtKB-SubCell"/>
</dbReference>
<keyword evidence="3" id="KW-1003">Cell membrane</keyword>
<evidence type="ECO:0000313" key="10">
    <source>
        <dbReference type="EMBL" id="MUP12170.1"/>
    </source>
</evidence>
<accession>A0ABD6HE51</accession>
<feature type="transmembrane region" description="Helical" evidence="7">
    <location>
        <begin position="67"/>
        <end position="86"/>
    </location>
</feature>
<feature type="transmembrane region" description="Helical" evidence="7">
    <location>
        <begin position="242"/>
        <end position="267"/>
    </location>
</feature>
<feature type="domain" description="Major facilitator superfamily (MFS) profile" evidence="8">
    <location>
        <begin position="33"/>
        <end position="469"/>
    </location>
</feature>
<evidence type="ECO:0000256" key="3">
    <source>
        <dbReference type="ARBA" id="ARBA00022475"/>
    </source>
</evidence>
<feature type="transmembrane region" description="Helical" evidence="7">
    <location>
        <begin position="321"/>
        <end position="340"/>
    </location>
</feature>
<evidence type="ECO:0000313" key="9">
    <source>
        <dbReference type="EMBL" id="MUO45265.1"/>
    </source>
</evidence>
<dbReference type="AlphaFoldDB" id="A0ABD6HE51"/>
<dbReference type="Proteomes" id="UP000179536">
    <property type="component" value="Unassembled WGS sequence"/>
</dbReference>
<sequence length="520" mass="53529">MDTALSDPAAAPKTVAPPPFQSLVPDPRLRMMLFLFLMTALFMATLDNQIVSTALPTIVGEFGQLERFGWVGSAYLLATSAVMPLYGKLGDLFGRKYVMMTAIAIFTVGSLICGSAVSMNTLIAARVLQGLGGGGIMVSIFSVNADLFEPRVRARYQSYSSLVLMASGAVGPTLGGTMSDLFGWRSIFLVNLPIGILVLVGLGLYLPYRKPHRRPKIDYAGALLLACAVTSVVFWADSGQIFGSLVAPGSLGVVAFGLVCAVLFVQVEKRAAEPMVPISLMRNSTARLLWIISLASGAVGIGSVNYVALYLQTTTGLSPTLAGLLFIAVTGGIAIGSLSSGRLISSTGRYKIFGIIGGAGSCIAFILFSQLPVGTPIAVIGVLMLMHGISVGIGQQIPVIGVQNAVAQKDVGAATGTVTLTRMGGASIAISIYGAVLSAFMTGGAAIPGVSNIESLTPAAIAALDPAARAAVSATYAHAFGPVFISMALIIGCGFIASCCLKNVRLPTGGAPKPVEAVAE</sequence>
<feature type="transmembrane region" description="Helical" evidence="7">
    <location>
        <begin position="352"/>
        <end position="371"/>
    </location>
</feature>
<feature type="transmembrane region" description="Helical" evidence="7">
    <location>
        <begin position="123"/>
        <end position="144"/>
    </location>
</feature>
<dbReference type="InterPro" id="IPR011701">
    <property type="entry name" value="MFS"/>
</dbReference>
<feature type="transmembrane region" description="Helical" evidence="7">
    <location>
        <begin position="156"/>
        <end position="175"/>
    </location>
</feature>
<dbReference type="RefSeq" id="WP_015915263.1">
    <property type="nucleotide sequence ID" value="NZ_MBFA02000015.1"/>
</dbReference>
<keyword evidence="11" id="KW-1185">Reference proteome</keyword>
<evidence type="ECO:0000256" key="4">
    <source>
        <dbReference type="ARBA" id="ARBA00022692"/>
    </source>
</evidence>
<keyword evidence="2" id="KW-0813">Transport</keyword>
<organism evidence="10 12">
    <name type="scientific">Agrobacterium vitis</name>
    <name type="common">Rhizobium vitis</name>
    <dbReference type="NCBI Taxonomy" id="373"/>
    <lineage>
        <taxon>Bacteria</taxon>
        <taxon>Pseudomonadati</taxon>
        <taxon>Pseudomonadota</taxon>
        <taxon>Alphaproteobacteria</taxon>
        <taxon>Hyphomicrobiales</taxon>
        <taxon>Rhizobiaceae</taxon>
        <taxon>Rhizobium/Agrobacterium group</taxon>
        <taxon>Agrobacterium</taxon>
    </lineage>
</organism>
<evidence type="ECO:0000313" key="11">
    <source>
        <dbReference type="Proteomes" id="UP000179454"/>
    </source>
</evidence>
<dbReference type="Proteomes" id="UP000179454">
    <property type="component" value="Unassembled WGS sequence"/>
</dbReference>
<feature type="transmembrane region" description="Helical" evidence="7">
    <location>
        <begin position="33"/>
        <end position="55"/>
    </location>
</feature>
<evidence type="ECO:0000256" key="1">
    <source>
        <dbReference type="ARBA" id="ARBA00004651"/>
    </source>
</evidence>
<dbReference type="PROSITE" id="PS50850">
    <property type="entry name" value="MFS"/>
    <property type="match status" value="1"/>
</dbReference>
<feature type="transmembrane region" description="Helical" evidence="7">
    <location>
        <begin position="187"/>
        <end position="207"/>
    </location>
</feature>
<dbReference type="CDD" id="cd17502">
    <property type="entry name" value="MFS_Azr1_MDR_like"/>
    <property type="match status" value="1"/>
</dbReference>
<reference evidence="11 12" key="1">
    <citation type="submission" date="2019-11" db="EMBL/GenBank/DDBJ databases">
        <title>Whole-genome sequencing of Allorhizobium vitis.</title>
        <authorList>
            <person name="Gan H.M."/>
            <person name="Savka M.A."/>
        </authorList>
    </citation>
    <scope>NUCLEOTIDE SEQUENCE [LARGE SCALE GENOMIC DNA]</scope>
    <source>
        <strain evidence="10 12">RF2/1</strain>
        <strain evidence="9 11">T1/7</strain>
    </source>
</reference>
<dbReference type="EMBL" id="MBFE02000032">
    <property type="protein sequence ID" value="MUO45265.1"/>
    <property type="molecule type" value="Genomic_DNA"/>
</dbReference>
<dbReference type="InterPro" id="IPR036259">
    <property type="entry name" value="MFS_trans_sf"/>
</dbReference>
<dbReference type="PANTHER" id="PTHR23501:SF197">
    <property type="entry name" value="COMD"/>
    <property type="match status" value="1"/>
</dbReference>
<evidence type="ECO:0000256" key="7">
    <source>
        <dbReference type="SAM" id="Phobius"/>
    </source>
</evidence>
<evidence type="ECO:0000259" key="8">
    <source>
        <dbReference type="PROSITE" id="PS50850"/>
    </source>
</evidence>
<dbReference type="Pfam" id="PF07690">
    <property type="entry name" value="MFS_1"/>
    <property type="match status" value="1"/>
</dbReference>
<evidence type="ECO:0000256" key="5">
    <source>
        <dbReference type="ARBA" id="ARBA00022989"/>
    </source>
</evidence>
<keyword evidence="4 7" id="KW-0812">Transmembrane</keyword>
<dbReference type="SUPFAM" id="SSF103473">
    <property type="entry name" value="MFS general substrate transporter"/>
    <property type="match status" value="1"/>
</dbReference>
<protein>
    <submittedName>
        <fullName evidence="10">MFS transporter</fullName>
    </submittedName>
</protein>
<dbReference type="FunFam" id="1.20.1720.10:FF:000004">
    <property type="entry name" value="EmrB/QacA family drug resistance transporter"/>
    <property type="match status" value="1"/>
</dbReference>
<evidence type="ECO:0000256" key="2">
    <source>
        <dbReference type="ARBA" id="ARBA00022448"/>
    </source>
</evidence>
<dbReference type="Gene3D" id="1.20.1720.10">
    <property type="entry name" value="Multidrug resistance protein D"/>
    <property type="match status" value="1"/>
</dbReference>
<feature type="transmembrane region" description="Helical" evidence="7">
    <location>
        <begin position="219"/>
        <end position="236"/>
    </location>
</feature>
<feature type="transmembrane region" description="Helical" evidence="7">
    <location>
        <begin position="423"/>
        <end position="447"/>
    </location>
</feature>
<dbReference type="PANTHER" id="PTHR23501">
    <property type="entry name" value="MAJOR FACILITATOR SUPERFAMILY"/>
    <property type="match status" value="1"/>
</dbReference>
<dbReference type="InterPro" id="IPR020846">
    <property type="entry name" value="MFS_dom"/>
</dbReference>
<name>A0ABD6HE51_AGRVI</name>
<evidence type="ECO:0000313" key="12">
    <source>
        <dbReference type="Proteomes" id="UP000179536"/>
    </source>
</evidence>
<keyword evidence="5 7" id="KW-1133">Transmembrane helix</keyword>
<feature type="transmembrane region" description="Helical" evidence="7">
    <location>
        <begin position="98"/>
        <end position="117"/>
    </location>
</feature>
<comment type="subcellular location">
    <subcellularLocation>
        <location evidence="1">Cell membrane</location>
        <topology evidence="1">Multi-pass membrane protein</topology>
    </subcellularLocation>
</comment>
<gene>
    <name evidence="10" type="ORF">BBK91_020135</name>
    <name evidence="9" type="ORF">BBL17_026200</name>
</gene>
<dbReference type="Gene3D" id="1.20.1250.20">
    <property type="entry name" value="MFS general substrate transporter like domains"/>
    <property type="match status" value="1"/>
</dbReference>
<proteinExistence type="predicted"/>
<feature type="transmembrane region" description="Helical" evidence="7">
    <location>
        <begin position="288"/>
        <end position="309"/>
    </location>
</feature>
<dbReference type="EMBL" id="MBFA02000015">
    <property type="protein sequence ID" value="MUP12170.1"/>
    <property type="molecule type" value="Genomic_DNA"/>
</dbReference>
<feature type="transmembrane region" description="Helical" evidence="7">
    <location>
        <begin position="479"/>
        <end position="501"/>
    </location>
</feature>
<evidence type="ECO:0000256" key="6">
    <source>
        <dbReference type="ARBA" id="ARBA00023136"/>
    </source>
</evidence>
<comment type="caution">
    <text evidence="10">The sequence shown here is derived from an EMBL/GenBank/DDBJ whole genome shotgun (WGS) entry which is preliminary data.</text>
</comment>
<keyword evidence="6 7" id="KW-0472">Membrane</keyword>
<feature type="transmembrane region" description="Helical" evidence="7">
    <location>
        <begin position="377"/>
        <end position="402"/>
    </location>
</feature>